<dbReference type="CDD" id="cd02947">
    <property type="entry name" value="TRX_family"/>
    <property type="match status" value="1"/>
</dbReference>
<dbReference type="RefSeq" id="WP_229962108.1">
    <property type="nucleotide sequence ID" value="NZ_JAJJWI010000018.1"/>
</dbReference>
<gene>
    <name evidence="9" type="primary">trxA</name>
    <name evidence="9" type="ORF">ACFSKU_21075</name>
</gene>
<protein>
    <recommendedName>
        <fullName evidence="6 7">Thioredoxin</fullName>
    </recommendedName>
</protein>
<dbReference type="Pfam" id="PF00085">
    <property type="entry name" value="Thioredoxin"/>
    <property type="match status" value="1"/>
</dbReference>
<evidence type="ECO:0000256" key="2">
    <source>
        <dbReference type="ARBA" id="ARBA00022448"/>
    </source>
</evidence>
<dbReference type="NCBIfam" id="TIGR01068">
    <property type="entry name" value="thioredoxin"/>
    <property type="match status" value="1"/>
</dbReference>
<dbReference type="InterPro" id="IPR013766">
    <property type="entry name" value="Thioredoxin_domain"/>
</dbReference>
<name>A0ABW4X4B8_9BACT</name>
<feature type="domain" description="Thioredoxin" evidence="8">
    <location>
        <begin position="1"/>
        <end position="108"/>
    </location>
</feature>
<dbReference type="InterPro" id="IPR005746">
    <property type="entry name" value="Thioredoxin"/>
</dbReference>
<dbReference type="InterPro" id="IPR017937">
    <property type="entry name" value="Thioredoxin_CS"/>
</dbReference>
<comment type="similarity">
    <text evidence="1 7">Belongs to the thioredoxin family.</text>
</comment>
<dbReference type="PANTHER" id="PTHR45663:SF11">
    <property type="entry name" value="GEO12009P1"/>
    <property type="match status" value="1"/>
</dbReference>
<dbReference type="PROSITE" id="PS51352">
    <property type="entry name" value="THIOREDOXIN_2"/>
    <property type="match status" value="1"/>
</dbReference>
<evidence type="ECO:0000256" key="5">
    <source>
        <dbReference type="ARBA" id="ARBA00023284"/>
    </source>
</evidence>
<dbReference type="PIRSF" id="PIRSF000077">
    <property type="entry name" value="Thioredoxin"/>
    <property type="match status" value="1"/>
</dbReference>
<evidence type="ECO:0000256" key="6">
    <source>
        <dbReference type="NCBIfam" id="TIGR01068"/>
    </source>
</evidence>
<keyword evidence="5" id="KW-0676">Redox-active center</keyword>
<evidence type="ECO:0000313" key="10">
    <source>
        <dbReference type="Proteomes" id="UP001597369"/>
    </source>
</evidence>
<evidence type="ECO:0000256" key="7">
    <source>
        <dbReference type="PIRNR" id="PIRNR000077"/>
    </source>
</evidence>
<dbReference type="EMBL" id="JBHUHV010000060">
    <property type="protein sequence ID" value="MFD2069388.1"/>
    <property type="molecule type" value="Genomic_DNA"/>
</dbReference>
<evidence type="ECO:0000256" key="3">
    <source>
        <dbReference type="ARBA" id="ARBA00022982"/>
    </source>
</evidence>
<dbReference type="Proteomes" id="UP001597369">
    <property type="component" value="Unassembled WGS sequence"/>
</dbReference>
<reference evidence="10" key="1">
    <citation type="journal article" date="2019" name="Int. J. Syst. Evol. Microbiol.">
        <title>The Global Catalogue of Microorganisms (GCM) 10K type strain sequencing project: providing services to taxonomists for standard genome sequencing and annotation.</title>
        <authorList>
            <consortium name="The Broad Institute Genomics Platform"/>
            <consortium name="The Broad Institute Genome Sequencing Center for Infectious Disease"/>
            <person name="Wu L."/>
            <person name="Ma J."/>
        </authorList>
    </citation>
    <scope>NUCLEOTIDE SEQUENCE [LARGE SCALE GENOMIC DNA]</scope>
    <source>
        <strain evidence="10">JCM 16545</strain>
    </source>
</reference>
<comment type="caution">
    <text evidence="9">The sequence shown here is derived from an EMBL/GenBank/DDBJ whole genome shotgun (WGS) entry which is preliminary data.</text>
</comment>
<dbReference type="PROSITE" id="PS00194">
    <property type="entry name" value="THIOREDOXIN_1"/>
    <property type="match status" value="1"/>
</dbReference>
<evidence type="ECO:0000256" key="1">
    <source>
        <dbReference type="ARBA" id="ARBA00008987"/>
    </source>
</evidence>
<dbReference type="PRINTS" id="PR00421">
    <property type="entry name" value="THIOREDOXIN"/>
</dbReference>
<dbReference type="SUPFAM" id="SSF52833">
    <property type="entry name" value="Thioredoxin-like"/>
    <property type="match status" value="1"/>
</dbReference>
<keyword evidence="10" id="KW-1185">Reference proteome</keyword>
<evidence type="ECO:0000256" key="4">
    <source>
        <dbReference type="ARBA" id="ARBA00023157"/>
    </source>
</evidence>
<dbReference type="InterPro" id="IPR036249">
    <property type="entry name" value="Thioredoxin-like_sf"/>
</dbReference>
<keyword evidence="4" id="KW-1015">Disulfide bond</keyword>
<keyword evidence="3" id="KW-0249">Electron transport</keyword>
<keyword evidence="2" id="KW-0813">Transport</keyword>
<accession>A0ABW4X4B8</accession>
<evidence type="ECO:0000313" key="9">
    <source>
        <dbReference type="EMBL" id="MFD2069388.1"/>
    </source>
</evidence>
<sequence>MANKAIEITDANFDEIVNSDTPVLVDFWAEWCGPCRMVGPIVEELAGEYEGKAVIGKVDVDANPQISSKFGIRSIPTLLVFKNGEVVDKQVGAVPKNVLSQKLDAQIA</sequence>
<proteinExistence type="inferred from homology"/>
<dbReference type="PANTHER" id="PTHR45663">
    <property type="entry name" value="GEO12009P1"/>
    <property type="match status" value="1"/>
</dbReference>
<organism evidence="9 10">
    <name type="scientific">Pontibacter silvestris</name>
    <dbReference type="NCBI Taxonomy" id="2305183"/>
    <lineage>
        <taxon>Bacteria</taxon>
        <taxon>Pseudomonadati</taxon>
        <taxon>Bacteroidota</taxon>
        <taxon>Cytophagia</taxon>
        <taxon>Cytophagales</taxon>
        <taxon>Hymenobacteraceae</taxon>
        <taxon>Pontibacter</taxon>
    </lineage>
</organism>
<evidence type="ECO:0000259" key="8">
    <source>
        <dbReference type="PROSITE" id="PS51352"/>
    </source>
</evidence>
<dbReference type="Gene3D" id="3.40.30.10">
    <property type="entry name" value="Glutaredoxin"/>
    <property type="match status" value="1"/>
</dbReference>